<protein>
    <recommendedName>
        <fullName evidence="1">Lactose phosphotransferase system repressor</fullName>
    </recommendedName>
</protein>
<dbReference type="InterPro" id="IPR014036">
    <property type="entry name" value="DeoR-like_C"/>
</dbReference>
<evidence type="ECO:0000259" key="7">
    <source>
        <dbReference type="PROSITE" id="PS51000"/>
    </source>
</evidence>
<dbReference type="InterPro" id="IPR036390">
    <property type="entry name" value="WH_DNA-bd_sf"/>
</dbReference>
<gene>
    <name evidence="8" type="ORF">KLO01_33760</name>
</gene>
<evidence type="ECO:0000313" key="8">
    <source>
        <dbReference type="EMBL" id="GEQ15329.1"/>
    </source>
</evidence>
<dbReference type="InterPro" id="IPR018356">
    <property type="entry name" value="Tscrpt_reg_HTH_DeoR_CS"/>
</dbReference>
<evidence type="ECO:0000256" key="2">
    <source>
        <dbReference type="ARBA" id="ARBA00022491"/>
    </source>
</evidence>
<feature type="domain" description="HTH deoR-type" evidence="7">
    <location>
        <begin position="1"/>
        <end position="55"/>
    </location>
</feature>
<comment type="function">
    <text evidence="6">Repressor of the lactose catabolism operon. Galactose-6-phosphate is the inducer.</text>
</comment>
<dbReference type="SMART" id="SM01134">
    <property type="entry name" value="DeoRC"/>
    <property type="match status" value="1"/>
</dbReference>
<dbReference type="GO" id="GO:0003700">
    <property type="term" value="F:DNA-binding transcription factor activity"/>
    <property type="evidence" value="ECO:0007669"/>
    <property type="project" value="InterPro"/>
</dbReference>
<evidence type="ECO:0000256" key="1">
    <source>
        <dbReference type="ARBA" id="ARBA00021390"/>
    </source>
</evidence>
<dbReference type="InterPro" id="IPR037171">
    <property type="entry name" value="NagB/RpiA_transferase-like"/>
</dbReference>
<proteinExistence type="predicted"/>
<dbReference type="SUPFAM" id="SSF46785">
    <property type="entry name" value="Winged helix' DNA-binding domain"/>
    <property type="match status" value="1"/>
</dbReference>
<evidence type="ECO:0000256" key="4">
    <source>
        <dbReference type="ARBA" id="ARBA00023125"/>
    </source>
</evidence>
<dbReference type="InterPro" id="IPR001034">
    <property type="entry name" value="DeoR_HTH"/>
</dbReference>
<reference evidence="8 9" key="1">
    <citation type="submission" date="2019-07" db="EMBL/GenBank/DDBJ databases">
        <title>Whole genome shotgun sequence of Knoellia locipacati NBRC 109775.</title>
        <authorList>
            <person name="Hosoyama A."/>
            <person name="Uohara A."/>
            <person name="Ohji S."/>
            <person name="Ichikawa N."/>
        </authorList>
    </citation>
    <scope>NUCLEOTIDE SEQUENCE [LARGE SCALE GENOMIC DNA]</scope>
    <source>
        <strain evidence="8 9">NBRC 109775</strain>
    </source>
</reference>
<accession>A0A512T585</accession>
<dbReference type="EMBL" id="BKBA01000016">
    <property type="protein sequence ID" value="GEQ15329.1"/>
    <property type="molecule type" value="Genomic_DNA"/>
</dbReference>
<dbReference type="InterPro" id="IPR036388">
    <property type="entry name" value="WH-like_DNA-bd_sf"/>
</dbReference>
<dbReference type="SUPFAM" id="SSF100950">
    <property type="entry name" value="NagB/RpiA/CoA transferase-like"/>
    <property type="match status" value="1"/>
</dbReference>
<dbReference type="InterPro" id="IPR050313">
    <property type="entry name" value="Carb_Metab_HTH_regulators"/>
</dbReference>
<organism evidence="8 9">
    <name type="scientific">Knoellia locipacati</name>
    <dbReference type="NCBI Taxonomy" id="882824"/>
    <lineage>
        <taxon>Bacteria</taxon>
        <taxon>Bacillati</taxon>
        <taxon>Actinomycetota</taxon>
        <taxon>Actinomycetes</taxon>
        <taxon>Micrococcales</taxon>
        <taxon>Intrasporangiaceae</taxon>
        <taxon>Knoellia</taxon>
    </lineage>
</organism>
<dbReference type="Pfam" id="PF08220">
    <property type="entry name" value="HTH_DeoR"/>
    <property type="match status" value="1"/>
</dbReference>
<dbReference type="PANTHER" id="PTHR30363">
    <property type="entry name" value="HTH-TYPE TRANSCRIPTIONAL REGULATOR SRLR-RELATED"/>
    <property type="match status" value="1"/>
</dbReference>
<comment type="caution">
    <text evidence="8">The sequence shown here is derived from an EMBL/GenBank/DDBJ whole genome shotgun (WGS) entry which is preliminary data.</text>
</comment>
<keyword evidence="2" id="KW-0678">Repressor</keyword>
<dbReference type="SMART" id="SM00420">
    <property type="entry name" value="HTH_DEOR"/>
    <property type="match status" value="1"/>
</dbReference>
<dbReference type="Pfam" id="PF00455">
    <property type="entry name" value="DeoRC"/>
    <property type="match status" value="1"/>
</dbReference>
<evidence type="ECO:0000256" key="3">
    <source>
        <dbReference type="ARBA" id="ARBA00023015"/>
    </source>
</evidence>
<dbReference type="Gene3D" id="1.10.10.10">
    <property type="entry name" value="Winged helix-like DNA-binding domain superfamily/Winged helix DNA-binding domain"/>
    <property type="match status" value="1"/>
</dbReference>
<keyword evidence="9" id="KW-1185">Reference proteome</keyword>
<dbReference type="Gene3D" id="3.40.50.1360">
    <property type="match status" value="1"/>
</dbReference>
<dbReference type="GO" id="GO:0003677">
    <property type="term" value="F:DNA binding"/>
    <property type="evidence" value="ECO:0007669"/>
    <property type="project" value="UniProtKB-KW"/>
</dbReference>
<keyword evidence="3" id="KW-0805">Transcription regulation</keyword>
<sequence>MQRQSEILARVREGGSVSVNELSSALDVSPSTIRRDLHQLDRAGVLTRVHGGAAVTASDPDTLRPFDAVARADAEAKTRVAVAAARRVRDGEVVALDIGTTTARIAQELRGRAITVVTNSLAVLDVLRDDEAVELILLGGMVRRSYHSLVGVLTEDAVHQIGVDRAFIGTSGIASGGQVMDSTFVEVPVKRALIAAAREVVVVADGHKIPGSGTLRVCRVDQVDVLVTTDGADELILDECRERGVEVDIA</sequence>
<dbReference type="PRINTS" id="PR00037">
    <property type="entry name" value="HTHLACR"/>
</dbReference>
<evidence type="ECO:0000256" key="6">
    <source>
        <dbReference type="ARBA" id="ARBA00024937"/>
    </source>
</evidence>
<dbReference type="PANTHER" id="PTHR30363:SF4">
    <property type="entry name" value="GLYCEROL-3-PHOSPHATE REGULON REPRESSOR"/>
    <property type="match status" value="1"/>
</dbReference>
<dbReference type="PROSITE" id="PS51000">
    <property type="entry name" value="HTH_DEOR_2"/>
    <property type="match status" value="1"/>
</dbReference>
<name>A0A512T585_9MICO</name>
<dbReference type="Proteomes" id="UP000321793">
    <property type="component" value="Unassembled WGS sequence"/>
</dbReference>
<evidence type="ECO:0000313" key="9">
    <source>
        <dbReference type="Proteomes" id="UP000321793"/>
    </source>
</evidence>
<keyword evidence="4" id="KW-0238">DNA-binding</keyword>
<dbReference type="AlphaFoldDB" id="A0A512T585"/>
<dbReference type="PROSITE" id="PS00894">
    <property type="entry name" value="HTH_DEOR_1"/>
    <property type="match status" value="1"/>
</dbReference>
<keyword evidence="5" id="KW-0804">Transcription</keyword>
<evidence type="ECO:0000256" key="5">
    <source>
        <dbReference type="ARBA" id="ARBA00023163"/>
    </source>
</evidence>